<sequence>VSMQNRCLSSLGTSLAGVTHHSCCHTLRLSPPATQTCGGASVRVNSSTENSVTRRTGLLGLGAVLVGDLCLRSAASLAVDQSAKKAIEDESRRSYARRDFNQTLELVDELVREEPEDARYHEMRAAVRVDDKKFSLALEDYDKALDSTPGDALVERARLLAGRALAHEGLSDWQAALDDYDLALSLAARGGQYPDPYVLNSKGNVLASLGRWKEARQDYLRSAAGFQKAAGFKDRDGSSASRLDGAIVASSNAALALVQLGDEPAAIKEMQKASRRAPGSVDLRAALAGLYWAQGKEAAAESEWNFACDRISVGCSRYTDKDWLARIRRWPPRMVERMEAFLALASSKQLSVT</sequence>
<evidence type="ECO:0000256" key="1">
    <source>
        <dbReference type="ARBA" id="ARBA00022737"/>
    </source>
</evidence>
<gene>
    <name evidence="3" type="ORF">CVIRNUC_008490</name>
</gene>
<feature type="non-terminal residue" evidence="3">
    <location>
        <position position="1"/>
    </location>
</feature>
<dbReference type="Gene3D" id="1.25.40.10">
    <property type="entry name" value="Tetratricopeptide repeat domain"/>
    <property type="match status" value="3"/>
</dbReference>
<evidence type="ECO:0000313" key="3">
    <source>
        <dbReference type="EMBL" id="CAK0785284.1"/>
    </source>
</evidence>
<keyword evidence="2" id="KW-0802">TPR repeat</keyword>
<dbReference type="InterPro" id="IPR050498">
    <property type="entry name" value="Ycf3"/>
</dbReference>
<organism evidence="3 4">
    <name type="scientific">Coccomyxa viridis</name>
    <dbReference type="NCBI Taxonomy" id="1274662"/>
    <lineage>
        <taxon>Eukaryota</taxon>
        <taxon>Viridiplantae</taxon>
        <taxon>Chlorophyta</taxon>
        <taxon>core chlorophytes</taxon>
        <taxon>Trebouxiophyceae</taxon>
        <taxon>Trebouxiophyceae incertae sedis</taxon>
        <taxon>Coccomyxaceae</taxon>
        <taxon>Coccomyxa</taxon>
    </lineage>
</organism>
<name>A0AAV1IH11_9CHLO</name>
<evidence type="ECO:0000256" key="2">
    <source>
        <dbReference type="ARBA" id="ARBA00022803"/>
    </source>
</evidence>
<dbReference type="InterPro" id="IPR019734">
    <property type="entry name" value="TPR_rpt"/>
</dbReference>
<keyword evidence="4" id="KW-1185">Reference proteome</keyword>
<dbReference type="AlphaFoldDB" id="A0AAV1IH11"/>
<dbReference type="PANTHER" id="PTHR44858:SF20">
    <property type="entry name" value="SHSP DOMAIN-CONTAINING PROTEIN"/>
    <property type="match status" value="1"/>
</dbReference>
<keyword evidence="1" id="KW-0677">Repeat</keyword>
<proteinExistence type="predicted"/>
<dbReference type="Pfam" id="PF13432">
    <property type="entry name" value="TPR_16"/>
    <property type="match status" value="2"/>
</dbReference>
<protein>
    <submittedName>
        <fullName evidence="3">Uncharacterized protein</fullName>
    </submittedName>
</protein>
<evidence type="ECO:0000313" key="4">
    <source>
        <dbReference type="Proteomes" id="UP001314263"/>
    </source>
</evidence>
<dbReference type="Proteomes" id="UP001314263">
    <property type="component" value="Unassembled WGS sequence"/>
</dbReference>
<accession>A0AAV1IH11</accession>
<dbReference type="SUPFAM" id="SSF48452">
    <property type="entry name" value="TPR-like"/>
    <property type="match status" value="1"/>
</dbReference>
<dbReference type="EMBL" id="CAUYUE010000012">
    <property type="protein sequence ID" value="CAK0785284.1"/>
    <property type="molecule type" value="Genomic_DNA"/>
</dbReference>
<comment type="caution">
    <text evidence="3">The sequence shown here is derived from an EMBL/GenBank/DDBJ whole genome shotgun (WGS) entry which is preliminary data.</text>
</comment>
<dbReference type="SMART" id="SM00028">
    <property type="entry name" value="TPR"/>
    <property type="match status" value="4"/>
</dbReference>
<dbReference type="PANTHER" id="PTHR44858">
    <property type="entry name" value="TETRATRICOPEPTIDE REPEAT PROTEIN 6"/>
    <property type="match status" value="1"/>
</dbReference>
<dbReference type="InterPro" id="IPR011990">
    <property type="entry name" value="TPR-like_helical_dom_sf"/>
</dbReference>
<reference evidence="3 4" key="1">
    <citation type="submission" date="2023-10" db="EMBL/GenBank/DDBJ databases">
        <authorList>
            <person name="Maclean D."/>
            <person name="Macfadyen A."/>
        </authorList>
    </citation>
    <scope>NUCLEOTIDE SEQUENCE [LARGE SCALE GENOMIC DNA]</scope>
</reference>